<dbReference type="KEGG" id="mmr:Mmar10_1845"/>
<reference evidence="3 4" key="1">
    <citation type="submission" date="2006-08" db="EMBL/GenBank/DDBJ databases">
        <title>Complete sequence of Maricaulis maris MCS10.</title>
        <authorList>
            <consortium name="US DOE Joint Genome Institute"/>
            <person name="Copeland A."/>
            <person name="Lucas S."/>
            <person name="Lapidus A."/>
            <person name="Barry K."/>
            <person name="Detter J.C."/>
            <person name="Glavina del Rio T."/>
            <person name="Hammon N."/>
            <person name="Israni S."/>
            <person name="Dalin E."/>
            <person name="Tice H."/>
            <person name="Pitluck S."/>
            <person name="Saunders E."/>
            <person name="Brettin T."/>
            <person name="Bruce D."/>
            <person name="Han C."/>
            <person name="Tapia R."/>
            <person name="Gilna P."/>
            <person name="Schmutz J."/>
            <person name="Larimer F."/>
            <person name="Land M."/>
            <person name="Hauser L."/>
            <person name="Kyrpides N."/>
            <person name="Mikhailova N."/>
            <person name="Viollier P."/>
            <person name="Stephens C."/>
            <person name="Richardson P."/>
        </authorList>
    </citation>
    <scope>NUCLEOTIDE SEQUENCE [LARGE SCALE GENOMIC DNA]</scope>
    <source>
        <strain evidence="3 4">MCS10</strain>
    </source>
</reference>
<dbReference type="Proteomes" id="UP000001964">
    <property type="component" value="Chromosome"/>
</dbReference>
<evidence type="ECO:0000256" key="2">
    <source>
        <dbReference type="SAM" id="SignalP"/>
    </source>
</evidence>
<dbReference type="EMBL" id="CP000449">
    <property type="protein sequence ID" value="ABI66137.1"/>
    <property type="molecule type" value="Genomic_DNA"/>
</dbReference>
<dbReference type="eggNOG" id="ENOG50348DF">
    <property type="taxonomic scope" value="Bacteria"/>
</dbReference>
<dbReference type="OrthoDB" id="7632586at2"/>
<feature type="signal peptide" evidence="2">
    <location>
        <begin position="1"/>
        <end position="23"/>
    </location>
</feature>
<gene>
    <name evidence="3" type="ordered locus">Mmar10_1845</name>
</gene>
<proteinExistence type="predicted"/>
<evidence type="ECO:0008006" key="5">
    <source>
        <dbReference type="Google" id="ProtNLM"/>
    </source>
</evidence>
<dbReference type="RefSeq" id="WP_011643782.1">
    <property type="nucleotide sequence ID" value="NC_008347.1"/>
</dbReference>
<organism evidence="3 4">
    <name type="scientific">Maricaulis maris (strain MCS10)</name>
    <name type="common">Caulobacter maris</name>
    <dbReference type="NCBI Taxonomy" id="394221"/>
    <lineage>
        <taxon>Bacteria</taxon>
        <taxon>Pseudomonadati</taxon>
        <taxon>Pseudomonadota</taxon>
        <taxon>Alphaproteobacteria</taxon>
        <taxon>Maricaulales</taxon>
        <taxon>Maricaulaceae</taxon>
        <taxon>Maricaulis</taxon>
    </lineage>
</organism>
<accession>Q0ANK0</accession>
<dbReference type="Pfam" id="PF20101">
    <property type="entry name" value="DUF6491"/>
    <property type="match status" value="1"/>
</dbReference>
<sequence precursor="true">MKRSTTRLALASLLAGCMTIAAAAPTLSQQDSAPAASPEAEPTDLVAPDGPVRLRGLNGYAVLDRQHLVLRAGASRRYLVTLKRRCFGLRSSTGIGLSLRSHTTIHNPHFEYIQTEQGRCYFDTIEEVESNDAARALIAARAEAAAEADAADTESR</sequence>
<feature type="chain" id="PRO_5004168286" description="Lipoprotein" evidence="2">
    <location>
        <begin position="24"/>
        <end position="156"/>
    </location>
</feature>
<evidence type="ECO:0000256" key="1">
    <source>
        <dbReference type="SAM" id="MobiDB-lite"/>
    </source>
</evidence>
<dbReference type="InterPro" id="IPR045500">
    <property type="entry name" value="DUF6491"/>
</dbReference>
<name>Q0ANK0_MARMM</name>
<dbReference type="HOGENOM" id="CLU_1684501_0_0_5"/>
<keyword evidence="2" id="KW-0732">Signal</keyword>
<keyword evidence="4" id="KW-1185">Reference proteome</keyword>
<dbReference type="AlphaFoldDB" id="Q0ANK0"/>
<feature type="region of interest" description="Disordered" evidence="1">
    <location>
        <begin position="29"/>
        <end position="50"/>
    </location>
</feature>
<evidence type="ECO:0000313" key="3">
    <source>
        <dbReference type="EMBL" id="ABI66137.1"/>
    </source>
</evidence>
<evidence type="ECO:0000313" key="4">
    <source>
        <dbReference type="Proteomes" id="UP000001964"/>
    </source>
</evidence>
<protein>
    <recommendedName>
        <fullName evidence="5">Lipoprotein</fullName>
    </recommendedName>
</protein>